<evidence type="ECO:0000256" key="5">
    <source>
        <dbReference type="ARBA" id="ARBA00022840"/>
    </source>
</evidence>
<dbReference type="InterPro" id="IPR001962">
    <property type="entry name" value="Asn_synthase"/>
</dbReference>
<feature type="domain" description="Glutamine amidotransferase type-2" evidence="10">
    <location>
        <begin position="2"/>
        <end position="213"/>
    </location>
</feature>
<evidence type="ECO:0000256" key="4">
    <source>
        <dbReference type="ARBA" id="ARBA00022741"/>
    </source>
</evidence>
<reference evidence="11" key="1">
    <citation type="submission" date="2019-11" db="EMBL/GenBank/DDBJ databases">
        <title>Microbial mats filling the niche in hypersaline microbial mats.</title>
        <authorList>
            <person name="Wong H.L."/>
            <person name="Macleod F.I."/>
            <person name="White R.A. III"/>
            <person name="Burns B.P."/>
        </authorList>
    </citation>
    <scope>NUCLEOTIDE SEQUENCE</scope>
    <source>
        <strain evidence="11">Rbin_158</strain>
    </source>
</reference>
<dbReference type="GO" id="GO:0005829">
    <property type="term" value="C:cytosol"/>
    <property type="evidence" value="ECO:0007669"/>
    <property type="project" value="TreeGrafter"/>
</dbReference>
<dbReference type="Pfam" id="PF13537">
    <property type="entry name" value="GATase_7"/>
    <property type="match status" value="1"/>
</dbReference>
<dbReference type="CDD" id="cd01991">
    <property type="entry name" value="Asn_synthase_B_C"/>
    <property type="match status" value="1"/>
</dbReference>
<dbReference type="Gene3D" id="3.60.20.10">
    <property type="entry name" value="Glutamine Phosphoribosylpyrophosphate, subunit 1, domain 1"/>
    <property type="match status" value="1"/>
</dbReference>
<dbReference type="GO" id="GO:0006529">
    <property type="term" value="P:asparagine biosynthetic process"/>
    <property type="evidence" value="ECO:0007669"/>
    <property type="project" value="UniProtKB-KW"/>
</dbReference>
<dbReference type="InterPro" id="IPR017932">
    <property type="entry name" value="GATase_2_dom"/>
</dbReference>
<name>A0A9D5JXE4_9BACT</name>
<dbReference type="PIRSF" id="PIRSF001589">
    <property type="entry name" value="Asn_synthetase_glu-h"/>
    <property type="match status" value="1"/>
</dbReference>
<evidence type="ECO:0000313" key="11">
    <source>
        <dbReference type="EMBL" id="MBD3326072.1"/>
    </source>
</evidence>
<dbReference type="Proteomes" id="UP000649604">
    <property type="component" value="Unassembled WGS sequence"/>
</dbReference>
<dbReference type="PROSITE" id="PS51278">
    <property type="entry name" value="GATASE_TYPE_2"/>
    <property type="match status" value="1"/>
</dbReference>
<feature type="binding site" evidence="9">
    <location>
        <position position="291"/>
    </location>
    <ligand>
        <name>ATP</name>
        <dbReference type="ChEBI" id="CHEBI:30616"/>
    </ligand>
</feature>
<comment type="catalytic activity">
    <reaction evidence="7">
        <text>L-aspartate + L-glutamine + ATP + H2O = L-asparagine + L-glutamate + AMP + diphosphate + H(+)</text>
        <dbReference type="Rhea" id="RHEA:12228"/>
        <dbReference type="ChEBI" id="CHEBI:15377"/>
        <dbReference type="ChEBI" id="CHEBI:15378"/>
        <dbReference type="ChEBI" id="CHEBI:29985"/>
        <dbReference type="ChEBI" id="CHEBI:29991"/>
        <dbReference type="ChEBI" id="CHEBI:30616"/>
        <dbReference type="ChEBI" id="CHEBI:33019"/>
        <dbReference type="ChEBI" id="CHEBI:58048"/>
        <dbReference type="ChEBI" id="CHEBI:58359"/>
        <dbReference type="ChEBI" id="CHEBI:456215"/>
        <dbReference type="EC" id="6.3.5.4"/>
    </reaction>
</comment>
<evidence type="ECO:0000256" key="9">
    <source>
        <dbReference type="PIRSR" id="PIRSR001589-2"/>
    </source>
</evidence>
<dbReference type="InterPro" id="IPR029055">
    <property type="entry name" value="Ntn_hydrolases_N"/>
</dbReference>
<dbReference type="PANTHER" id="PTHR43284:SF1">
    <property type="entry name" value="ASPARAGINE SYNTHETASE"/>
    <property type="match status" value="1"/>
</dbReference>
<gene>
    <name evidence="11" type="primary">asnB</name>
    <name evidence="11" type="ORF">GF339_15915</name>
</gene>
<dbReference type="EMBL" id="WJJP01000522">
    <property type="protein sequence ID" value="MBD3326072.1"/>
    <property type="molecule type" value="Genomic_DNA"/>
</dbReference>
<dbReference type="SUPFAM" id="SSF52402">
    <property type="entry name" value="Adenine nucleotide alpha hydrolases-like"/>
    <property type="match status" value="1"/>
</dbReference>
<keyword evidence="8" id="KW-0028">Amino-acid biosynthesis</keyword>
<feature type="binding site" evidence="9">
    <location>
        <begin position="364"/>
        <end position="365"/>
    </location>
    <ligand>
        <name>ATP</name>
        <dbReference type="ChEBI" id="CHEBI:30616"/>
    </ligand>
</feature>
<dbReference type="Gene3D" id="3.40.50.620">
    <property type="entry name" value="HUPs"/>
    <property type="match status" value="2"/>
</dbReference>
<dbReference type="NCBIfam" id="TIGR01536">
    <property type="entry name" value="asn_synth_AEB"/>
    <property type="match status" value="1"/>
</dbReference>
<dbReference type="PANTHER" id="PTHR43284">
    <property type="entry name" value="ASPARAGINE SYNTHETASE (GLUTAMINE-HYDROLYZING)"/>
    <property type="match status" value="1"/>
</dbReference>
<dbReference type="Pfam" id="PF00733">
    <property type="entry name" value="Asn_synthase"/>
    <property type="match status" value="1"/>
</dbReference>
<dbReference type="CDD" id="cd00712">
    <property type="entry name" value="AsnB"/>
    <property type="match status" value="1"/>
</dbReference>
<evidence type="ECO:0000256" key="8">
    <source>
        <dbReference type="PIRSR" id="PIRSR001589-1"/>
    </source>
</evidence>
<evidence type="ECO:0000256" key="6">
    <source>
        <dbReference type="ARBA" id="ARBA00022962"/>
    </source>
</evidence>
<evidence type="ECO:0000256" key="2">
    <source>
        <dbReference type="ARBA" id="ARBA00005752"/>
    </source>
</evidence>
<dbReference type="InterPro" id="IPR033738">
    <property type="entry name" value="AsnB_N"/>
</dbReference>
<comment type="caution">
    <text evidence="11">The sequence shown here is derived from an EMBL/GenBank/DDBJ whole genome shotgun (WGS) entry which is preliminary data.</text>
</comment>
<dbReference type="GO" id="GO:0005524">
    <property type="term" value="F:ATP binding"/>
    <property type="evidence" value="ECO:0007669"/>
    <property type="project" value="UniProtKB-KW"/>
</dbReference>
<sequence length="662" mass="74414">MCGICGIIGQSNRTNIDAMVAAMQHRGPDDSGIVQKPRIALGMTRLSILDLTPSGHQPMSTPDGLIWIVYNGETYNFREERDILHKKGYRFRSTSDTEVVLRMYEEYGDDFLLRMRGMFALAIYDSRPGPGKERVVLARDQLGIKPLLYARRGNQMLFASELKALLASGLLEPAIDPDALRVLLTFGSIYQPRTMLKDVQMLLPAHRIIIEHGRERIERYWSLEIDRYAGWRTKPYSTLVENIAHVLEEAVRLQLVSDVPLGAFLSGGVDSSILVAMMAQMIGHRVKTFSVGFPEEDLHIDESGEARRTAHFLGTDHTHVPVTGNDVRERIRHIAFSLDQPSVDGVNSYFVSLAARQAVTVAISGTGGDEVYAGYPWFMQMVLDQRRQQAANLWKVLTKTVLATMTRQPLFNPLLATRAGHIIQRARNATGFVTRYAQWYAIFGALQAARVLAPDLRHLAHAGKAAHYDLQELDEVSQGSPIERVTGLCLRGYTNNQLLRDIDAVSMAHSLEVRVPYLDPVVVDTALSLPDNAKIGTLTDLSTPTQRTYRETGAKRILIDVGKSFLPPEFDNQPKRGFTLPFDLWLKGPLKEILLDTLSPQTLRKRGFFDVQRVSTLTTRFLDGSVAWTQPWLLMMVELWCQEILDQASSKFHQQSTKAVNF</sequence>
<evidence type="ECO:0000259" key="10">
    <source>
        <dbReference type="PROSITE" id="PS51278"/>
    </source>
</evidence>
<feature type="active site" description="For GATase activity" evidence="8">
    <location>
        <position position="2"/>
    </location>
</feature>
<keyword evidence="6 8" id="KW-0315">Glutamine amidotransferase</keyword>
<comment type="similarity">
    <text evidence="2">Belongs to the asparagine synthetase family.</text>
</comment>
<accession>A0A9D5JXE4</accession>
<dbReference type="InterPro" id="IPR014729">
    <property type="entry name" value="Rossmann-like_a/b/a_fold"/>
</dbReference>
<evidence type="ECO:0000256" key="3">
    <source>
        <dbReference type="ARBA" id="ARBA00012737"/>
    </source>
</evidence>
<keyword evidence="5 9" id="KW-0067">ATP-binding</keyword>
<dbReference type="InterPro" id="IPR051786">
    <property type="entry name" value="ASN_synthetase/amidase"/>
</dbReference>
<keyword evidence="8" id="KW-0061">Asparagine biosynthesis</keyword>
<dbReference type="GO" id="GO:0004066">
    <property type="term" value="F:asparagine synthase (glutamine-hydrolyzing) activity"/>
    <property type="evidence" value="ECO:0007669"/>
    <property type="project" value="UniProtKB-EC"/>
</dbReference>
<evidence type="ECO:0000256" key="1">
    <source>
        <dbReference type="ARBA" id="ARBA00005187"/>
    </source>
</evidence>
<dbReference type="InterPro" id="IPR006426">
    <property type="entry name" value="Asn_synth_AEB"/>
</dbReference>
<proteinExistence type="inferred from homology"/>
<feature type="binding site" evidence="9">
    <location>
        <position position="96"/>
    </location>
    <ligand>
        <name>L-glutamine</name>
        <dbReference type="ChEBI" id="CHEBI:58359"/>
    </ligand>
</feature>
<keyword evidence="11" id="KW-0436">Ligase</keyword>
<evidence type="ECO:0000256" key="7">
    <source>
        <dbReference type="ARBA" id="ARBA00048741"/>
    </source>
</evidence>
<evidence type="ECO:0000313" key="12">
    <source>
        <dbReference type="Proteomes" id="UP000649604"/>
    </source>
</evidence>
<keyword evidence="4 9" id="KW-0547">Nucleotide-binding</keyword>
<protein>
    <recommendedName>
        <fullName evidence="3">asparagine synthase (glutamine-hydrolyzing)</fullName>
        <ecNumber evidence="3">6.3.5.4</ecNumber>
    </recommendedName>
</protein>
<comment type="pathway">
    <text evidence="1">Amino-acid biosynthesis; L-asparagine biosynthesis; L-asparagine from L-aspartate (L-Gln route): step 1/1.</text>
</comment>
<dbReference type="SUPFAM" id="SSF56235">
    <property type="entry name" value="N-terminal nucleophile aminohydrolases (Ntn hydrolases)"/>
    <property type="match status" value="1"/>
</dbReference>
<organism evidence="11 12">
    <name type="scientific">candidate division KSB3 bacterium</name>
    <dbReference type="NCBI Taxonomy" id="2044937"/>
    <lineage>
        <taxon>Bacteria</taxon>
        <taxon>candidate division KSB3</taxon>
    </lineage>
</organism>
<dbReference type="AlphaFoldDB" id="A0A9D5JXE4"/>
<dbReference type="EC" id="6.3.5.4" evidence="3"/>